<evidence type="ECO:0008006" key="3">
    <source>
        <dbReference type="Google" id="ProtNLM"/>
    </source>
</evidence>
<dbReference type="Proteomes" id="UP000008809">
    <property type="component" value="Chromosome"/>
</dbReference>
<dbReference type="eggNOG" id="ENOG5032S24">
    <property type="taxonomic scope" value="Bacteria"/>
</dbReference>
<dbReference type="STRING" id="316058.RPB_1248"/>
<evidence type="ECO:0000313" key="2">
    <source>
        <dbReference type="Proteomes" id="UP000008809"/>
    </source>
</evidence>
<accession>Q2J0Q2</accession>
<keyword evidence="2" id="KW-1185">Reference proteome</keyword>
<name>Q2J0Q2_RHOP2</name>
<dbReference type="AlphaFoldDB" id="Q2J0Q2"/>
<reference evidence="1 2" key="1">
    <citation type="submission" date="2006-01" db="EMBL/GenBank/DDBJ databases">
        <title>Complete sequence of Rhodopseudomonas palustris HaA2.</title>
        <authorList>
            <consortium name="US DOE Joint Genome Institute"/>
            <person name="Copeland A."/>
            <person name="Lucas S."/>
            <person name="Lapidus A."/>
            <person name="Barry K."/>
            <person name="Detter J.C."/>
            <person name="Glavina T."/>
            <person name="Hammon N."/>
            <person name="Israni S."/>
            <person name="Pitluck S."/>
            <person name="Chain P."/>
            <person name="Malfatti S."/>
            <person name="Shin M."/>
            <person name="Vergez L."/>
            <person name="Schmutz J."/>
            <person name="Larimer F."/>
            <person name="Land M."/>
            <person name="Hauser L."/>
            <person name="Pelletier D.A."/>
            <person name="Kyrpides N."/>
            <person name="Anderson I."/>
            <person name="Oda Y."/>
            <person name="Harwood C.S."/>
            <person name="Richardson P."/>
        </authorList>
    </citation>
    <scope>NUCLEOTIDE SEQUENCE [LARGE SCALE GENOMIC DNA]</scope>
    <source>
        <strain evidence="1 2">HaA2</strain>
    </source>
</reference>
<gene>
    <name evidence="1" type="ordered locus">RPB_1248</name>
</gene>
<dbReference type="KEGG" id="rpb:RPB_1248"/>
<evidence type="ECO:0000313" key="1">
    <source>
        <dbReference type="EMBL" id="ABD05958.1"/>
    </source>
</evidence>
<sequence>MNDRSDQGKVMPFIHDLGDAMRRNPVSTALIGMGVLWLFTGGKAKERAASLAHSTGLDRVPDAASGAIDAGRAAMHDVRDRVSETVAGVGDRAASAMHSVQDSGAAALDRASEFGRQIPETGAELLGAARSRLTELFNEQPLMLGALGVAIGAGIAASLPRTTVEAELFGETSDEFKAQARGFVEQAQERVGAAARDAVDAATEEARRQGLTPEGVMSAAGEIGEKARRVADAAEENLRLE</sequence>
<dbReference type="EMBL" id="CP000250">
    <property type="protein sequence ID" value="ABD05958.1"/>
    <property type="molecule type" value="Genomic_DNA"/>
</dbReference>
<organism evidence="1 2">
    <name type="scientific">Rhodopseudomonas palustris (strain HaA2)</name>
    <dbReference type="NCBI Taxonomy" id="316058"/>
    <lineage>
        <taxon>Bacteria</taxon>
        <taxon>Pseudomonadati</taxon>
        <taxon>Pseudomonadota</taxon>
        <taxon>Alphaproteobacteria</taxon>
        <taxon>Hyphomicrobiales</taxon>
        <taxon>Nitrobacteraceae</taxon>
        <taxon>Rhodopseudomonas</taxon>
    </lineage>
</organism>
<dbReference type="RefSeq" id="WP_011440147.1">
    <property type="nucleotide sequence ID" value="NC_007778.1"/>
</dbReference>
<protein>
    <recommendedName>
        <fullName evidence="3">DUF3618 domain-containing protein</fullName>
    </recommendedName>
</protein>
<proteinExistence type="predicted"/>
<dbReference type="HOGENOM" id="CLU_1189173_0_0_5"/>